<organism evidence="3 4">
    <name type="scientific">Teratosphaeria destructans</name>
    <dbReference type="NCBI Taxonomy" id="418781"/>
    <lineage>
        <taxon>Eukaryota</taxon>
        <taxon>Fungi</taxon>
        <taxon>Dikarya</taxon>
        <taxon>Ascomycota</taxon>
        <taxon>Pezizomycotina</taxon>
        <taxon>Dothideomycetes</taxon>
        <taxon>Dothideomycetidae</taxon>
        <taxon>Mycosphaerellales</taxon>
        <taxon>Teratosphaeriaceae</taxon>
        <taxon>Teratosphaeria</taxon>
    </lineage>
</organism>
<feature type="signal peptide" evidence="2">
    <location>
        <begin position="1"/>
        <end position="20"/>
    </location>
</feature>
<proteinExistence type="predicted"/>
<reference evidence="3 4" key="1">
    <citation type="journal article" date="2018" name="IMA Fungus">
        <title>IMA Genome-F 10: Nine draft genome sequences of Claviceps purpurea s.lat., including C. arundinis, C. humidiphila, and C. cf. spartinae, pseudomolecules for the pitch canker pathogen Fusarium circinatum, draft genome of Davidsoniella eucalypti, Grosmannia galeiformis, Quambalaria eucalypti, and Teratosphaeria destructans.</title>
        <authorList>
            <person name="Wingfield B.D."/>
            <person name="Liu M."/>
            <person name="Nguyen H.D."/>
            <person name="Lane F.A."/>
            <person name="Morgan S.W."/>
            <person name="De Vos L."/>
            <person name="Wilken P.M."/>
            <person name="Duong T.A."/>
            <person name="Aylward J."/>
            <person name="Coetzee M.P."/>
            <person name="Dadej K."/>
            <person name="De Beer Z.W."/>
            <person name="Findlay W."/>
            <person name="Havenga M."/>
            <person name="Kolarik M."/>
            <person name="Menzies J.G."/>
            <person name="Naidoo K."/>
            <person name="Pochopski O."/>
            <person name="Shoukouhi P."/>
            <person name="Santana Q.C."/>
            <person name="Seifert K.A."/>
            <person name="Soal N."/>
            <person name="Steenkamp E.T."/>
            <person name="Tatham C.T."/>
            <person name="van der Nest M.A."/>
            <person name="Wingfield M.J."/>
        </authorList>
    </citation>
    <scope>NUCLEOTIDE SEQUENCE [LARGE SCALE GENOMIC DNA]</scope>
    <source>
        <strain evidence="3">CMW44962</strain>
    </source>
</reference>
<accession>A0A9W7W7L3</accession>
<keyword evidence="2" id="KW-0732">Signal</keyword>
<sequence length="116" mass="12407">MATTTRLVLSLSALTHLVDARTGPPLSPLGPLHAPSRHTTPRDQDSGPWTSTQCFTDGRMHYTLPSFQTSVDAFCAAADGAVVPDGDQARVEYLYCYGNAMVVSSHDRIPDPGSFG</sequence>
<name>A0A9W7W7L3_9PEZI</name>
<protein>
    <submittedName>
        <fullName evidence="3">Uncharacterized protein</fullName>
    </submittedName>
</protein>
<evidence type="ECO:0000313" key="4">
    <source>
        <dbReference type="Proteomes" id="UP001138500"/>
    </source>
</evidence>
<feature type="region of interest" description="Disordered" evidence="1">
    <location>
        <begin position="20"/>
        <end position="51"/>
    </location>
</feature>
<evidence type="ECO:0000313" key="3">
    <source>
        <dbReference type="EMBL" id="KAH9845601.1"/>
    </source>
</evidence>
<dbReference type="AlphaFoldDB" id="A0A9W7W7L3"/>
<evidence type="ECO:0000256" key="1">
    <source>
        <dbReference type="SAM" id="MobiDB-lite"/>
    </source>
</evidence>
<evidence type="ECO:0000256" key="2">
    <source>
        <dbReference type="SAM" id="SignalP"/>
    </source>
</evidence>
<dbReference type="EMBL" id="RIBY02000025">
    <property type="protein sequence ID" value="KAH9845601.1"/>
    <property type="molecule type" value="Genomic_DNA"/>
</dbReference>
<dbReference type="OrthoDB" id="10583458at2759"/>
<reference evidence="3 4" key="2">
    <citation type="journal article" date="2021" name="Curr. Genet.">
        <title>Genetic response to nitrogen starvation in the aggressive Eucalyptus foliar pathogen Teratosphaeria destructans.</title>
        <authorList>
            <person name="Havenga M."/>
            <person name="Wingfield B.D."/>
            <person name="Wingfield M.J."/>
            <person name="Dreyer L.L."/>
            <person name="Roets F."/>
            <person name="Aylward J."/>
        </authorList>
    </citation>
    <scope>NUCLEOTIDE SEQUENCE [LARGE SCALE GENOMIC DNA]</scope>
    <source>
        <strain evidence="3">CMW44962</strain>
    </source>
</reference>
<feature type="chain" id="PRO_5040866687" evidence="2">
    <location>
        <begin position="21"/>
        <end position="116"/>
    </location>
</feature>
<dbReference type="Proteomes" id="UP001138500">
    <property type="component" value="Unassembled WGS sequence"/>
</dbReference>
<gene>
    <name evidence="3" type="ORF">Tdes44962_MAKER06512</name>
</gene>
<comment type="caution">
    <text evidence="3">The sequence shown here is derived from an EMBL/GenBank/DDBJ whole genome shotgun (WGS) entry which is preliminary data.</text>
</comment>
<keyword evidence="4" id="KW-1185">Reference proteome</keyword>